<protein>
    <recommendedName>
        <fullName evidence="9">Probable N-acetyltransferase 14</fullName>
    </recommendedName>
</protein>
<dbReference type="PANTHER" id="PTHR13947">
    <property type="entry name" value="GNAT FAMILY N-ACETYLTRANSFERASE"/>
    <property type="match status" value="1"/>
</dbReference>
<feature type="domain" description="N-acetyltransferase" evidence="10">
    <location>
        <begin position="3"/>
        <end position="195"/>
    </location>
</feature>
<keyword evidence="2" id="KW-0808">Transferase</keyword>
<dbReference type="GO" id="GO:0016020">
    <property type="term" value="C:membrane"/>
    <property type="evidence" value="ECO:0007669"/>
    <property type="project" value="UniProtKB-SubCell"/>
</dbReference>
<name>A0A9P5RXD5_9FUNG</name>
<evidence type="ECO:0000256" key="1">
    <source>
        <dbReference type="ARBA" id="ARBA00004370"/>
    </source>
</evidence>
<evidence type="ECO:0000256" key="5">
    <source>
        <dbReference type="ARBA" id="ARBA00023136"/>
    </source>
</evidence>
<proteinExistence type="inferred from homology"/>
<dbReference type="Gene3D" id="3.40.630.30">
    <property type="match status" value="1"/>
</dbReference>
<gene>
    <name evidence="11" type="ORF">BG015_010565</name>
</gene>
<comment type="similarity">
    <text evidence="8">Belongs to the camello family.</text>
</comment>
<comment type="subcellular location">
    <subcellularLocation>
        <location evidence="1">Membrane</location>
    </subcellularLocation>
</comment>
<dbReference type="InterPro" id="IPR050769">
    <property type="entry name" value="NAT_camello-type"/>
</dbReference>
<sequence length="195" mass="22483">MSIVIRDLKRGDQDQVRKIVLEGLAERWGQEFDPSYNKDLDDIYGYYVDRHHATVAVIEEHQQLQYQQQESVAINDEQQTHSPMIIGCGVLLPLPAEDVYGTWCAEPESIRKKANSAGLTKLCRMMRLSVSADRRGQGLAKKMIRHLIEKARERQFDLILVETEVLWTSAVQIYKSEGFSVAEADEENIHYTYRL</sequence>
<dbReference type="SUPFAM" id="SSF55729">
    <property type="entry name" value="Acyl-CoA N-acyltransferases (Nat)"/>
    <property type="match status" value="1"/>
</dbReference>
<keyword evidence="3" id="KW-0812">Transmembrane</keyword>
<reference evidence="11" key="1">
    <citation type="journal article" date="2020" name="Fungal Divers.">
        <title>Resolving the Mortierellaceae phylogeny through synthesis of multi-gene phylogenetics and phylogenomics.</title>
        <authorList>
            <person name="Vandepol N."/>
            <person name="Liber J."/>
            <person name="Desiro A."/>
            <person name="Na H."/>
            <person name="Kennedy M."/>
            <person name="Barry K."/>
            <person name="Grigoriev I.V."/>
            <person name="Miller A.N."/>
            <person name="O'Donnell K."/>
            <person name="Stajich J.E."/>
            <person name="Bonito G."/>
        </authorList>
    </citation>
    <scope>NUCLEOTIDE SEQUENCE</scope>
    <source>
        <strain evidence="11">NRRL 6426</strain>
    </source>
</reference>
<evidence type="ECO:0000313" key="11">
    <source>
        <dbReference type="EMBL" id="KAF9147753.1"/>
    </source>
</evidence>
<dbReference type="InterPro" id="IPR016181">
    <property type="entry name" value="Acyl_CoA_acyltransferase"/>
</dbReference>
<keyword evidence="5" id="KW-0472">Membrane</keyword>
<organism evidence="11 12">
    <name type="scientific">Linnemannia schmuckeri</name>
    <dbReference type="NCBI Taxonomy" id="64567"/>
    <lineage>
        <taxon>Eukaryota</taxon>
        <taxon>Fungi</taxon>
        <taxon>Fungi incertae sedis</taxon>
        <taxon>Mucoromycota</taxon>
        <taxon>Mortierellomycotina</taxon>
        <taxon>Mortierellomycetes</taxon>
        <taxon>Mortierellales</taxon>
        <taxon>Mortierellaceae</taxon>
        <taxon>Linnemannia</taxon>
    </lineage>
</organism>
<keyword evidence="4" id="KW-1133">Transmembrane helix</keyword>
<evidence type="ECO:0000256" key="2">
    <source>
        <dbReference type="ARBA" id="ARBA00022679"/>
    </source>
</evidence>
<dbReference type="GO" id="GO:0008080">
    <property type="term" value="F:N-acetyltransferase activity"/>
    <property type="evidence" value="ECO:0007669"/>
    <property type="project" value="InterPro"/>
</dbReference>
<dbReference type="InterPro" id="IPR000182">
    <property type="entry name" value="GNAT_dom"/>
</dbReference>
<evidence type="ECO:0000256" key="7">
    <source>
        <dbReference type="ARBA" id="ARBA00037582"/>
    </source>
</evidence>
<dbReference type="Proteomes" id="UP000748756">
    <property type="component" value="Unassembled WGS sequence"/>
</dbReference>
<evidence type="ECO:0000256" key="6">
    <source>
        <dbReference type="ARBA" id="ARBA00023315"/>
    </source>
</evidence>
<dbReference type="OrthoDB" id="41532at2759"/>
<evidence type="ECO:0000256" key="3">
    <source>
        <dbReference type="ARBA" id="ARBA00022692"/>
    </source>
</evidence>
<dbReference type="AlphaFoldDB" id="A0A9P5RXD5"/>
<evidence type="ECO:0000256" key="4">
    <source>
        <dbReference type="ARBA" id="ARBA00022989"/>
    </source>
</evidence>
<evidence type="ECO:0000256" key="8">
    <source>
        <dbReference type="ARBA" id="ARBA00038470"/>
    </source>
</evidence>
<keyword evidence="6" id="KW-0012">Acyltransferase</keyword>
<evidence type="ECO:0000256" key="9">
    <source>
        <dbReference type="ARBA" id="ARBA00040241"/>
    </source>
</evidence>
<comment type="function">
    <text evidence="7">Probable acetyltransferase.</text>
</comment>
<dbReference type="PROSITE" id="PS51186">
    <property type="entry name" value="GNAT"/>
    <property type="match status" value="1"/>
</dbReference>
<dbReference type="PANTHER" id="PTHR13947:SF51">
    <property type="entry name" value="N-ACETYLTRANSFERASE 14-RELATED"/>
    <property type="match status" value="1"/>
</dbReference>
<keyword evidence="12" id="KW-1185">Reference proteome</keyword>
<evidence type="ECO:0000313" key="12">
    <source>
        <dbReference type="Proteomes" id="UP000748756"/>
    </source>
</evidence>
<evidence type="ECO:0000259" key="10">
    <source>
        <dbReference type="PROSITE" id="PS51186"/>
    </source>
</evidence>
<comment type="caution">
    <text evidence="11">The sequence shown here is derived from an EMBL/GenBank/DDBJ whole genome shotgun (WGS) entry which is preliminary data.</text>
</comment>
<dbReference type="CDD" id="cd04301">
    <property type="entry name" value="NAT_SF"/>
    <property type="match status" value="1"/>
</dbReference>
<dbReference type="Pfam" id="PF00583">
    <property type="entry name" value="Acetyltransf_1"/>
    <property type="match status" value="1"/>
</dbReference>
<accession>A0A9P5RXD5</accession>
<dbReference type="EMBL" id="JAAAUQ010000761">
    <property type="protein sequence ID" value="KAF9147753.1"/>
    <property type="molecule type" value="Genomic_DNA"/>
</dbReference>